<sequence length="124" mass="13326">MKRIGILLFAATACATPPSVAENAYVARGQEPGWIVRIAGGRISYTGDYGEVRIDAPAGEPRTTFNGCRHETASADGRSLLVDVTRGRCNDEMSGFGYADQVLVIADGRSFWGCGGARRPEWDN</sequence>
<evidence type="ECO:0000313" key="2">
    <source>
        <dbReference type="EMBL" id="CAA9521370.1"/>
    </source>
</evidence>
<name>A0A6J4TES1_9SPHN</name>
<proteinExistence type="predicted"/>
<feature type="signal peptide" evidence="1">
    <location>
        <begin position="1"/>
        <end position="21"/>
    </location>
</feature>
<accession>A0A6J4TES1</accession>
<gene>
    <name evidence="2" type="ORF">AVDCRST_MAG39-2776</name>
</gene>
<protein>
    <submittedName>
        <fullName evidence="2">Uncharacterized protein</fullName>
    </submittedName>
</protein>
<feature type="chain" id="PRO_5026785535" evidence="1">
    <location>
        <begin position="22"/>
        <end position="124"/>
    </location>
</feature>
<keyword evidence="1" id="KW-0732">Signal</keyword>
<dbReference type="EMBL" id="CADCVW010000106">
    <property type="protein sequence ID" value="CAA9521370.1"/>
    <property type="molecule type" value="Genomic_DNA"/>
</dbReference>
<organism evidence="2">
    <name type="scientific">uncultured Sphingomonadaceae bacterium</name>
    <dbReference type="NCBI Taxonomy" id="169976"/>
    <lineage>
        <taxon>Bacteria</taxon>
        <taxon>Pseudomonadati</taxon>
        <taxon>Pseudomonadota</taxon>
        <taxon>Alphaproteobacteria</taxon>
        <taxon>Sphingomonadales</taxon>
        <taxon>Sphingomonadaceae</taxon>
        <taxon>environmental samples</taxon>
    </lineage>
</organism>
<reference evidence="2" key="1">
    <citation type="submission" date="2020-02" db="EMBL/GenBank/DDBJ databases">
        <authorList>
            <person name="Meier V. D."/>
        </authorList>
    </citation>
    <scope>NUCLEOTIDE SEQUENCE</scope>
    <source>
        <strain evidence="2">AVDCRST_MAG39</strain>
    </source>
</reference>
<evidence type="ECO:0000256" key="1">
    <source>
        <dbReference type="SAM" id="SignalP"/>
    </source>
</evidence>
<dbReference type="AlphaFoldDB" id="A0A6J4TES1"/>